<gene>
    <name evidence="2" type="ORF">PFRI_21670</name>
</gene>
<organism evidence="2 3">
    <name type="scientific">Planktotalea frisia</name>
    <dbReference type="NCBI Taxonomy" id="696762"/>
    <lineage>
        <taxon>Bacteria</taxon>
        <taxon>Pseudomonadati</taxon>
        <taxon>Pseudomonadota</taxon>
        <taxon>Alphaproteobacteria</taxon>
        <taxon>Rhodobacterales</taxon>
        <taxon>Paracoccaceae</taxon>
        <taxon>Planktotalea</taxon>
    </lineage>
</organism>
<evidence type="ECO:0000256" key="1">
    <source>
        <dbReference type="SAM" id="SignalP"/>
    </source>
</evidence>
<comment type="caution">
    <text evidence="2">The sequence shown here is derived from an EMBL/GenBank/DDBJ whole genome shotgun (WGS) entry which is preliminary data.</text>
</comment>
<keyword evidence="3" id="KW-1185">Reference proteome</keyword>
<reference evidence="2 3" key="1">
    <citation type="submission" date="2016-10" db="EMBL/GenBank/DDBJ databases">
        <title>Genome sequence of Planktotalea frisia SH6-1.</title>
        <authorList>
            <person name="Poehlein A."/>
            <person name="Bakenhus I."/>
            <person name="Voget S."/>
            <person name="Brinkhoff T."/>
            <person name="Simon M."/>
        </authorList>
    </citation>
    <scope>NUCLEOTIDE SEQUENCE [LARGE SCALE GENOMIC DNA]</scope>
    <source>
        <strain evidence="2 3">SH6-1</strain>
    </source>
</reference>
<dbReference type="RefSeq" id="WP_072630722.1">
    <property type="nucleotide sequence ID" value="NZ_JABBAN010000215.1"/>
</dbReference>
<feature type="signal peptide" evidence="1">
    <location>
        <begin position="1"/>
        <end position="20"/>
    </location>
</feature>
<dbReference type="Proteomes" id="UP000184514">
    <property type="component" value="Unassembled WGS sequence"/>
</dbReference>
<dbReference type="OrthoDB" id="7838899at2"/>
<proteinExistence type="predicted"/>
<evidence type="ECO:0000313" key="2">
    <source>
        <dbReference type="EMBL" id="OJI93613.1"/>
    </source>
</evidence>
<name>A0A1L9NWP9_9RHOB</name>
<accession>A0A1L9NWP9</accession>
<sequence>MRNTLLTLALLTTVPFAAQAACERPVCLTDPESLVFSKLIDFDDVMASLGLGSRLDDVLIRDGTTFGERFAGQSRHASGDFDVITGKPLLPLTVLDGGEGQTLGAMHVRGSIVIHGHGPRVYPKVEAVGEGAIAVLFERDQPALAFDIAGGEQGYASIKFINRQGEDIDTVTFGPLTEASYGFARQKMEPDIAGFILLNTDPQGISVDNLRFEGFDLMG</sequence>
<evidence type="ECO:0000313" key="3">
    <source>
        <dbReference type="Proteomes" id="UP000184514"/>
    </source>
</evidence>
<protein>
    <submittedName>
        <fullName evidence="2">Uncharacterized protein</fullName>
    </submittedName>
</protein>
<dbReference type="AlphaFoldDB" id="A0A1L9NWP9"/>
<keyword evidence="1" id="KW-0732">Signal</keyword>
<feature type="chain" id="PRO_5012047103" evidence="1">
    <location>
        <begin position="21"/>
        <end position="219"/>
    </location>
</feature>
<dbReference type="EMBL" id="MLCB01000138">
    <property type="protein sequence ID" value="OJI93613.1"/>
    <property type="molecule type" value="Genomic_DNA"/>
</dbReference>
<dbReference type="STRING" id="696762.PFRI_21670"/>